<dbReference type="InterPro" id="IPR029055">
    <property type="entry name" value="Ntn_hydrolases_N"/>
</dbReference>
<dbReference type="Pfam" id="PF13537">
    <property type="entry name" value="GATase_7"/>
    <property type="match status" value="1"/>
</dbReference>
<organism evidence="11 12">
    <name type="scientific">Silvanigrella paludirubra</name>
    <dbReference type="NCBI Taxonomy" id="2499159"/>
    <lineage>
        <taxon>Bacteria</taxon>
        <taxon>Pseudomonadati</taxon>
        <taxon>Bdellovibrionota</taxon>
        <taxon>Oligoflexia</taxon>
        <taxon>Silvanigrellales</taxon>
        <taxon>Silvanigrellaceae</taxon>
        <taxon>Silvanigrella</taxon>
    </lineage>
</organism>
<sequence length="652" mass="76186">MCGIFGIFKRDSKVFKFDSSHLYKSLLHRGPDGQGYLYYNKGRNIKLVNELLDFNSSEVFLAHFRLSILDLSDSGRQPMPCNDKRFYITFNGEIYNYIEIREELKVLGYEFQSNSDTEVLLNAYKEWGKDCLLKLNGMFAFCIFDSQERKLLLARDYFGIKPLFFYFDKDSFVFASEIKAILSVLESKPSINHQVVQTYLQYGKVENTKNTFFNNIYKIDPSSYLEIEMDKYNENSVQFIKYWNLEIKPEIKISRKDAEEELRSIFVENIKLHLRSDVPVGSCLSGGIDSSAIVSVMRYLEPKLEIHTFSFVPNNEKLSEAKWIDIVNKKVKAIPHLISPDQNDLIIDFDKIIIAQDEPFASSSIFAQYQIMKLAKENNIKVLLDGQGSDEIFAGYPYYSVAKVANFVRNGNLISACRLKNRLSLLPSREISWAQVCSWLLPNYFHNNLIPSIKKLMNKNILSKNWFKEEWFLERNNEKLVYPFEQRNRISKNLFREELALTVKTLNVPELLRYEDRNSMAFSVESRVPFLTKNLVEYGLSLPAEYLLDENGTTKSIFRSALNGIVPSEILERKDKIGFQAPEEIWIKSLKNWVLEILNSETANNIPFLNINIIRQYADNFIENRIHFDSAIWRVLVFIRWSELYSIQYEKN</sequence>
<comment type="caution">
    <text evidence="11">The sequence shown here is derived from an EMBL/GenBank/DDBJ whole genome shotgun (WGS) entry which is preliminary data.</text>
</comment>
<evidence type="ECO:0000256" key="7">
    <source>
        <dbReference type="ARBA" id="ARBA00048741"/>
    </source>
</evidence>
<feature type="binding site" evidence="9">
    <location>
        <position position="116"/>
    </location>
    <ligand>
        <name>L-glutamine</name>
        <dbReference type="ChEBI" id="CHEBI:58359"/>
    </ligand>
</feature>
<evidence type="ECO:0000313" key="12">
    <source>
        <dbReference type="Proteomes" id="UP000437748"/>
    </source>
</evidence>
<dbReference type="GO" id="GO:0006529">
    <property type="term" value="P:asparagine biosynthetic process"/>
    <property type="evidence" value="ECO:0007669"/>
    <property type="project" value="UniProtKB-KW"/>
</dbReference>
<evidence type="ECO:0000313" key="11">
    <source>
        <dbReference type="EMBL" id="KAB8036809.1"/>
    </source>
</evidence>
<dbReference type="InterPro" id="IPR051786">
    <property type="entry name" value="ASN_synthetase/amidase"/>
</dbReference>
<evidence type="ECO:0000256" key="4">
    <source>
        <dbReference type="ARBA" id="ARBA00022741"/>
    </source>
</evidence>
<feature type="active site" description="For GATase activity" evidence="8">
    <location>
        <position position="2"/>
    </location>
</feature>
<protein>
    <recommendedName>
        <fullName evidence="3">asparagine synthase (glutamine-hydrolyzing)</fullName>
        <ecNumber evidence="3">6.3.5.4</ecNumber>
    </recommendedName>
</protein>
<dbReference type="InterPro" id="IPR033738">
    <property type="entry name" value="AsnB_N"/>
</dbReference>
<evidence type="ECO:0000256" key="2">
    <source>
        <dbReference type="ARBA" id="ARBA00005752"/>
    </source>
</evidence>
<dbReference type="PANTHER" id="PTHR43284:SF1">
    <property type="entry name" value="ASPARAGINE SYNTHETASE"/>
    <property type="match status" value="1"/>
</dbReference>
<name>A0A6N6VTN3_9BACT</name>
<evidence type="ECO:0000256" key="1">
    <source>
        <dbReference type="ARBA" id="ARBA00005187"/>
    </source>
</evidence>
<comment type="catalytic activity">
    <reaction evidence="7">
        <text>L-aspartate + L-glutamine + ATP + H2O = L-asparagine + L-glutamate + AMP + diphosphate + H(+)</text>
        <dbReference type="Rhea" id="RHEA:12228"/>
        <dbReference type="ChEBI" id="CHEBI:15377"/>
        <dbReference type="ChEBI" id="CHEBI:15378"/>
        <dbReference type="ChEBI" id="CHEBI:29985"/>
        <dbReference type="ChEBI" id="CHEBI:29991"/>
        <dbReference type="ChEBI" id="CHEBI:30616"/>
        <dbReference type="ChEBI" id="CHEBI:33019"/>
        <dbReference type="ChEBI" id="CHEBI:58048"/>
        <dbReference type="ChEBI" id="CHEBI:58359"/>
        <dbReference type="ChEBI" id="CHEBI:456215"/>
        <dbReference type="EC" id="6.3.5.4"/>
    </reaction>
</comment>
<dbReference type="GO" id="GO:0004066">
    <property type="term" value="F:asparagine synthase (glutamine-hydrolyzing) activity"/>
    <property type="evidence" value="ECO:0007669"/>
    <property type="project" value="UniProtKB-EC"/>
</dbReference>
<dbReference type="PROSITE" id="PS51278">
    <property type="entry name" value="GATASE_TYPE_2"/>
    <property type="match status" value="1"/>
</dbReference>
<dbReference type="EMBL" id="WFLM01000005">
    <property type="protein sequence ID" value="KAB8036809.1"/>
    <property type="molecule type" value="Genomic_DNA"/>
</dbReference>
<dbReference type="Pfam" id="PF00733">
    <property type="entry name" value="Asn_synthase"/>
    <property type="match status" value="1"/>
</dbReference>
<dbReference type="SUPFAM" id="SSF56235">
    <property type="entry name" value="N-terminal nucleophile aminohydrolases (Ntn hydrolases)"/>
    <property type="match status" value="1"/>
</dbReference>
<evidence type="ECO:0000256" key="8">
    <source>
        <dbReference type="PIRSR" id="PIRSR001589-1"/>
    </source>
</evidence>
<keyword evidence="8" id="KW-0061">Asparagine biosynthesis</keyword>
<dbReference type="SUPFAM" id="SSF52402">
    <property type="entry name" value="Adenine nucleotide alpha hydrolases-like"/>
    <property type="match status" value="1"/>
</dbReference>
<dbReference type="PANTHER" id="PTHR43284">
    <property type="entry name" value="ASPARAGINE SYNTHETASE (GLUTAMINE-HYDROLYZING)"/>
    <property type="match status" value="1"/>
</dbReference>
<gene>
    <name evidence="11" type="primary">asnB</name>
    <name evidence="11" type="ORF">GCL60_13270</name>
</gene>
<dbReference type="GO" id="GO:0005524">
    <property type="term" value="F:ATP binding"/>
    <property type="evidence" value="ECO:0007669"/>
    <property type="project" value="UniProtKB-KW"/>
</dbReference>
<keyword evidence="5 9" id="KW-0067">ATP-binding</keyword>
<dbReference type="InterPro" id="IPR006426">
    <property type="entry name" value="Asn_synth_AEB"/>
</dbReference>
<dbReference type="AlphaFoldDB" id="A0A6N6VTN3"/>
<dbReference type="GO" id="GO:0005829">
    <property type="term" value="C:cytosol"/>
    <property type="evidence" value="ECO:0007669"/>
    <property type="project" value="TreeGrafter"/>
</dbReference>
<proteinExistence type="inferred from homology"/>
<dbReference type="Gene3D" id="3.60.20.10">
    <property type="entry name" value="Glutamine Phosphoribosylpyrophosphate, subunit 1, domain 1"/>
    <property type="match status" value="1"/>
</dbReference>
<accession>A0A6N6VTN3</accession>
<keyword evidence="4 9" id="KW-0547">Nucleotide-binding</keyword>
<dbReference type="Gene3D" id="3.40.50.620">
    <property type="entry name" value="HUPs"/>
    <property type="match status" value="1"/>
</dbReference>
<dbReference type="CDD" id="cd01991">
    <property type="entry name" value="Asn_synthase_B_C"/>
    <property type="match status" value="1"/>
</dbReference>
<keyword evidence="11" id="KW-0436">Ligase</keyword>
<dbReference type="InterPro" id="IPR001962">
    <property type="entry name" value="Asn_synthase"/>
</dbReference>
<keyword evidence="12" id="KW-1185">Reference proteome</keyword>
<feature type="domain" description="Glutamine amidotransferase type-2" evidence="10">
    <location>
        <begin position="2"/>
        <end position="230"/>
    </location>
</feature>
<dbReference type="Proteomes" id="UP000437748">
    <property type="component" value="Unassembled WGS sequence"/>
</dbReference>
<comment type="pathway">
    <text evidence="1">Amino-acid biosynthesis; L-asparagine biosynthesis; L-asparagine from L-aspartate (L-Gln route): step 1/1.</text>
</comment>
<evidence type="ECO:0000259" key="10">
    <source>
        <dbReference type="PROSITE" id="PS51278"/>
    </source>
</evidence>
<dbReference type="PIRSF" id="PIRSF001589">
    <property type="entry name" value="Asn_synthetase_glu-h"/>
    <property type="match status" value="1"/>
</dbReference>
<evidence type="ECO:0000256" key="3">
    <source>
        <dbReference type="ARBA" id="ARBA00012737"/>
    </source>
</evidence>
<dbReference type="InterPro" id="IPR017932">
    <property type="entry name" value="GATase_2_dom"/>
</dbReference>
<reference evidence="11 12" key="1">
    <citation type="submission" date="2019-10" db="EMBL/GenBank/DDBJ databases">
        <title>New species of Slilvanegrellaceae.</title>
        <authorList>
            <person name="Pitt A."/>
            <person name="Hahn M.W."/>
        </authorList>
    </citation>
    <scope>NUCLEOTIDE SEQUENCE [LARGE SCALE GENOMIC DNA]</scope>
    <source>
        <strain evidence="11 12">SP-Ram-0.45-NSY-1</strain>
    </source>
</reference>
<dbReference type="CDD" id="cd00712">
    <property type="entry name" value="AsnB"/>
    <property type="match status" value="1"/>
</dbReference>
<dbReference type="NCBIfam" id="TIGR01536">
    <property type="entry name" value="asn_synth_AEB"/>
    <property type="match status" value="1"/>
</dbReference>
<keyword evidence="6 8" id="KW-0315">Glutamine amidotransferase</keyword>
<evidence type="ECO:0000256" key="6">
    <source>
        <dbReference type="ARBA" id="ARBA00022962"/>
    </source>
</evidence>
<evidence type="ECO:0000256" key="9">
    <source>
        <dbReference type="PIRSR" id="PIRSR001589-2"/>
    </source>
</evidence>
<evidence type="ECO:0000256" key="5">
    <source>
        <dbReference type="ARBA" id="ARBA00022840"/>
    </source>
</evidence>
<dbReference type="EC" id="6.3.5.4" evidence="3"/>
<comment type="similarity">
    <text evidence="2">Belongs to the asparagine synthetase family.</text>
</comment>
<keyword evidence="8" id="KW-0028">Amino-acid biosynthesis</keyword>
<dbReference type="InterPro" id="IPR014729">
    <property type="entry name" value="Rossmann-like_a/b/a_fold"/>
</dbReference>
<dbReference type="OrthoDB" id="9763290at2"/>
<dbReference type="RefSeq" id="WP_153421224.1">
    <property type="nucleotide sequence ID" value="NZ_WFLM01000005.1"/>
</dbReference>